<name>A0A518EZR0_9BACT</name>
<evidence type="ECO:0000313" key="2">
    <source>
        <dbReference type="Proteomes" id="UP000320390"/>
    </source>
</evidence>
<dbReference type="InterPro" id="IPR009003">
    <property type="entry name" value="Peptidase_S1_PA"/>
</dbReference>
<evidence type="ECO:0008006" key="3">
    <source>
        <dbReference type="Google" id="ProtNLM"/>
    </source>
</evidence>
<dbReference type="Proteomes" id="UP000320390">
    <property type="component" value="Chromosome"/>
</dbReference>
<gene>
    <name evidence="1" type="ORF">Poly30_51190</name>
</gene>
<dbReference type="EMBL" id="CP036434">
    <property type="protein sequence ID" value="QDV09561.1"/>
    <property type="molecule type" value="Genomic_DNA"/>
</dbReference>
<proteinExistence type="predicted"/>
<keyword evidence="2" id="KW-1185">Reference proteome</keyword>
<dbReference type="InterPro" id="IPR043504">
    <property type="entry name" value="Peptidase_S1_PA_chymotrypsin"/>
</dbReference>
<dbReference type="Gene3D" id="2.40.10.10">
    <property type="entry name" value="Trypsin-like serine proteases"/>
    <property type="match status" value="2"/>
</dbReference>
<dbReference type="SUPFAM" id="SSF50494">
    <property type="entry name" value="Trypsin-like serine proteases"/>
    <property type="match status" value="1"/>
</dbReference>
<dbReference type="RefSeq" id="WP_419190643.1">
    <property type="nucleotide sequence ID" value="NZ_CP036434.1"/>
</dbReference>
<dbReference type="AlphaFoldDB" id="A0A518EZR0"/>
<evidence type="ECO:0000313" key="1">
    <source>
        <dbReference type="EMBL" id="QDV09561.1"/>
    </source>
</evidence>
<accession>A0A518EZR0</accession>
<protein>
    <recommendedName>
        <fullName evidence="3">Trypsin</fullName>
    </recommendedName>
</protein>
<reference evidence="1 2" key="1">
    <citation type="submission" date="2019-02" db="EMBL/GenBank/DDBJ databases">
        <title>Deep-cultivation of Planctomycetes and their phenomic and genomic characterization uncovers novel biology.</title>
        <authorList>
            <person name="Wiegand S."/>
            <person name="Jogler M."/>
            <person name="Boedeker C."/>
            <person name="Pinto D."/>
            <person name="Vollmers J."/>
            <person name="Rivas-Marin E."/>
            <person name="Kohn T."/>
            <person name="Peeters S.H."/>
            <person name="Heuer A."/>
            <person name="Rast P."/>
            <person name="Oberbeckmann S."/>
            <person name="Bunk B."/>
            <person name="Jeske O."/>
            <person name="Meyerdierks A."/>
            <person name="Storesund J.E."/>
            <person name="Kallscheuer N."/>
            <person name="Luecker S."/>
            <person name="Lage O.M."/>
            <person name="Pohl T."/>
            <person name="Merkel B.J."/>
            <person name="Hornburger P."/>
            <person name="Mueller R.-W."/>
            <person name="Bruemmer F."/>
            <person name="Labrenz M."/>
            <person name="Spormann A.M."/>
            <person name="Op den Camp H."/>
            <person name="Overmann J."/>
            <person name="Amann R."/>
            <person name="Jetten M.S.M."/>
            <person name="Mascher T."/>
            <person name="Medema M.H."/>
            <person name="Devos D.P."/>
            <person name="Kaster A.-K."/>
            <person name="Ovreas L."/>
            <person name="Rohde M."/>
            <person name="Galperin M.Y."/>
            <person name="Jogler C."/>
        </authorList>
    </citation>
    <scope>NUCLEOTIDE SEQUENCE [LARGE SCALE GENOMIC DNA]</scope>
    <source>
        <strain evidence="1 2">Poly30</strain>
    </source>
</reference>
<sequence>MTFTLNDKRAGRAATFLACVMPALLTGCRSASPQSKADSFAQFQGQDVDGAPLPEFLAARTARILISLRETAEPNVYRSEATAAAVPISADGYLLTAAHALDRDSLPSSYVLLSGTQRPLHFRVVWDGFRDTNAHLDIAVIHVEDELPAVFEWAAMTELVSGAELVSAGFSRAEISFAAGSLRDDVQSDGQVAWKVAHDVPLAGGDSGGPLCTPQGKLVAVNYGSMALTPFGGILSRYALRPDPDWLAGLLARDRDGR</sequence>
<organism evidence="1 2">
    <name type="scientific">Saltatorellus ferox</name>
    <dbReference type="NCBI Taxonomy" id="2528018"/>
    <lineage>
        <taxon>Bacteria</taxon>
        <taxon>Pseudomonadati</taxon>
        <taxon>Planctomycetota</taxon>
        <taxon>Planctomycetia</taxon>
        <taxon>Planctomycetia incertae sedis</taxon>
        <taxon>Saltatorellus</taxon>
    </lineage>
</organism>
<dbReference type="Pfam" id="PF13365">
    <property type="entry name" value="Trypsin_2"/>
    <property type="match status" value="1"/>
</dbReference>